<gene>
    <name evidence="2" type="ORF">IAC51_01215</name>
</gene>
<evidence type="ECO:0000259" key="1">
    <source>
        <dbReference type="Pfam" id="PF10988"/>
    </source>
</evidence>
<sequence length="264" mass="28045">MSCGLSAQTQDEVTEAKADSVVRKTETREVENFTQVEIDGLFNVRFVKGEKSKVELSSERMANFDDVKVVCKSGILVMEYQNNMPYVGVSNIKRMDLDVTITTPAIERLKCSGVVSFETEEALNGGNVRVSLNGVSNIRIAAVEGDELRMEDAGVSKVRIGSVAVKEVNVHLTGTGTTAFDSIAATDVNLDMSGAGTIVTNKLTATNASLTMSGVGNINAKGIKADKLAVNAPGVGSITVEGEATTYTKSDNIIGKVNDSKLKR</sequence>
<dbReference type="InterPro" id="IPR021255">
    <property type="entry name" value="DUF2807"/>
</dbReference>
<dbReference type="Pfam" id="PF10988">
    <property type="entry name" value="DUF2807"/>
    <property type="match status" value="1"/>
</dbReference>
<evidence type="ECO:0000313" key="2">
    <source>
        <dbReference type="EMBL" id="MBO8439251.1"/>
    </source>
</evidence>
<organism evidence="2 3">
    <name type="scientific">Candidatus Aphodosoma intestinipullorum</name>
    <dbReference type="NCBI Taxonomy" id="2840674"/>
    <lineage>
        <taxon>Bacteria</taxon>
        <taxon>Pseudomonadati</taxon>
        <taxon>Bacteroidota</taxon>
        <taxon>Bacteroidia</taxon>
        <taxon>Bacteroidales</taxon>
        <taxon>Candidatus Aphodosoma</taxon>
    </lineage>
</organism>
<reference evidence="2" key="1">
    <citation type="submission" date="2020-10" db="EMBL/GenBank/DDBJ databases">
        <authorList>
            <person name="Gilroy R."/>
        </authorList>
    </citation>
    <scope>NUCLEOTIDE SEQUENCE</scope>
    <source>
        <strain evidence="2">3924</strain>
    </source>
</reference>
<name>A0A940DIU2_9BACT</name>
<dbReference type="AlphaFoldDB" id="A0A940DIU2"/>
<proteinExistence type="predicted"/>
<evidence type="ECO:0000313" key="3">
    <source>
        <dbReference type="Proteomes" id="UP000712007"/>
    </source>
</evidence>
<reference evidence="2" key="2">
    <citation type="journal article" date="2021" name="PeerJ">
        <title>Extensive microbial diversity within the chicken gut microbiome revealed by metagenomics and culture.</title>
        <authorList>
            <person name="Gilroy R."/>
            <person name="Ravi A."/>
            <person name="Getino M."/>
            <person name="Pursley I."/>
            <person name="Horton D.L."/>
            <person name="Alikhan N.F."/>
            <person name="Baker D."/>
            <person name="Gharbi K."/>
            <person name="Hall N."/>
            <person name="Watson M."/>
            <person name="Adriaenssens E.M."/>
            <person name="Foster-Nyarko E."/>
            <person name="Jarju S."/>
            <person name="Secka A."/>
            <person name="Antonio M."/>
            <person name="Oren A."/>
            <person name="Chaudhuri R.R."/>
            <person name="La Ragione R."/>
            <person name="Hildebrand F."/>
            <person name="Pallen M.J."/>
        </authorList>
    </citation>
    <scope>NUCLEOTIDE SEQUENCE</scope>
    <source>
        <strain evidence="2">3924</strain>
    </source>
</reference>
<dbReference type="EMBL" id="JADIMV010000024">
    <property type="protein sequence ID" value="MBO8439251.1"/>
    <property type="molecule type" value="Genomic_DNA"/>
</dbReference>
<comment type="caution">
    <text evidence="2">The sequence shown here is derived from an EMBL/GenBank/DDBJ whole genome shotgun (WGS) entry which is preliminary data.</text>
</comment>
<accession>A0A940DIU2</accession>
<dbReference type="Proteomes" id="UP000712007">
    <property type="component" value="Unassembled WGS sequence"/>
</dbReference>
<feature type="domain" description="Putative auto-transporter adhesin head GIN" evidence="1">
    <location>
        <begin position="32"/>
        <end position="198"/>
    </location>
</feature>
<protein>
    <submittedName>
        <fullName evidence="2">DUF2807 domain-containing protein</fullName>
    </submittedName>
</protein>
<dbReference type="Gene3D" id="2.160.20.120">
    <property type="match status" value="1"/>
</dbReference>